<keyword evidence="2" id="KW-1185">Reference proteome</keyword>
<organism evidence="1 2">
    <name type="scientific">Tieghemostelium lacteum</name>
    <name type="common">Slime mold</name>
    <name type="synonym">Dictyostelium lacteum</name>
    <dbReference type="NCBI Taxonomy" id="361077"/>
    <lineage>
        <taxon>Eukaryota</taxon>
        <taxon>Amoebozoa</taxon>
        <taxon>Evosea</taxon>
        <taxon>Eumycetozoa</taxon>
        <taxon>Dictyostelia</taxon>
        <taxon>Dictyosteliales</taxon>
        <taxon>Raperosteliaceae</taxon>
        <taxon>Tieghemostelium</taxon>
    </lineage>
</organism>
<dbReference type="AlphaFoldDB" id="A0A151ZE37"/>
<dbReference type="InParanoid" id="A0A151ZE37"/>
<gene>
    <name evidence="1" type="ORF">DLAC_07057</name>
</gene>
<comment type="caution">
    <text evidence="1">The sequence shown here is derived from an EMBL/GenBank/DDBJ whole genome shotgun (WGS) entry which is preliminary data.</text>
</comment>
<dbReference type="EMBL" id="LODT01000031">
    <property type="protein sequence ID" value="KYQ92211.1"/>
    <property type="molecule type" value="Genomic_DNA"/>
</dbReference>
<sequence>MVFFFSNNKKAFYKNLKEILSEHGIQYLKDDELAHITNFILGGSYNSQEPVILIDWKVDGMESRFHKSCDNITSMKKTITAFLSKYSGNDSHNQLFLFTYPSWVKMIESFDHMALNPEYSWIRSQENIPDMARVFLITKSANMAPVVSECFRRIFNLK</sequence>
<dbReference type="Proteomes" id="UP000076078">
    <property type="component" value="Unassembled WGS sequence"/>
</dbReference>
<name>A0A151ZE37_TIELA</name>
<reference evidence="1 2" key="1">
    <citation type="submission" date="2015-12" db="EMBL/GenBank/DDBJ databases">
        <title>Dictyostelia acquired genes for synthesis and detection of signals that induce cell-type specialization by lateral gene transfer from prokaryotes.</title>
        <authorList>
            <person name="Gloeckner G."/>
            <person name="Schaap P."/>
        </authorList>
    </citation>
    <scope>NUCLEOTIDE SEQUENCE [LARGE SCALE GENOMIC DNA]</scope>
    <source>
        <strain evidence="1 2">TK</strain>
    </source>
</reference>
<evidence type="ECO:0000313" key="1">
    <source>
        <dbReference type="EMBL" id="KYQ92211.1"/>
    </source>
</evidence>
<evidence type="ECO:0000313" key="2">
    <source>
        <dbReference type="Proteomes" id="UP000076078"/>
    </source>
</evidence>
<dbReference type="OMA" id="WIRSQEN"/>
<protein>
    <submittedName>
        <fullName evidence="1">Uncharacterized protein</fullName>
    </submittedName>
</protein>
<accession>A0A151ZE37</accession>
<proteinExistence type="predicted"/>
<dbReference type="FunCoup" id="A0A151ZE37">
    <property type="interactions" value="425"/>
</dbReference>